<name>A0ACC2PRP9_9HYME</name>
<protein>
    <submittedName>
        <fullName evidence="1">Uncharacterized protein</fullName>
    </submittedName>
</protein>
<sequence>MGNIIAELKEHHRDREEELIKRMEELESRDPVITPHSQESAMQTTQASRESQNTEEPRNSDTNGHIAKWGGNFHMTSRKYLEHMPDSMGDGDYECDMKGRKGRERDILMRGTRIVVEFFREEVERTVWDILRLPIHMKKITAIGEGLLIKLQSFYNKMQLMKVRREPVFYGICINNEYTGREREINNWVRRIAEEERENGLEARTRYMKIYVQGLVQLGREGRETCQRRKKEAIS</sequence>
<dbReference type="EMBL" id="CM056741">
    <property type="protein sequence ID" value="KAJ8686075.1"/>
    <property type="molecule type" value="Genomic_DNA"/>
</dbReference>
<proteinExistence type="predicted"/>
<evidence type="ECO:0000313" key="2">
    <source>
        <dbReference type="Proteomes" id="UP001239111"/>
    </source>
</evidence>
<accession>A0ACC2PRP9</accession>
<reference evidence="1" key="1">
    <citation type="submission" date="2023-04" db="EMBL/GenBank/DDBJ databases">
        <title>A chromosome-level genome assembly of the parasitoid wasp Eretmocerus hayati.</title>
        <authorList>
            <person name="Zhong Y."/>
            <person name="Liu S."/>
            <person name="Liu Y."/>
        </authorList>
    </citation>
    <scope>NUCLEOTIDE SEQUENCE</scope>
    <source>
        <strain evidence="1">ZJU_SS_LIU_2023</strain>
    </source>
</reference>
<evidence type="ECO:0000313" key="1">
    <source>
        <dbReference type="EMBL" id="KAJ8686075.1"/>
    </source>
</evidence>
<comment type="caution">
    <text evidence="1">The sequence shown here is derived from an EMBL/GenBank/DDBJ whole genome shotgun (WGS) entry which is preliminary data.</text>
</comment>
<gene>
    <name evidence="1" type="ORF">QAD02_021869</name>
</gene>
<keyword evidence="2" id="KW-1185">Reference proteome</keyword>
<dbReference type="Proteomes" id="UP001239111">
    <property type="component" value="Chromosome 1"/>
</dbReference>
<organism evidence="1 2">
    <name type="scientific">Eretmocerus hayati</name>
    <dbReference type="NCBI Taxonomy" id="131215"/>
    <lineage>
        <taxon>Eukaryota</taxon>
        <taxon>Metazoa</taxon>
        <taxon>Ecdysozoa</taxon>
        <taxon>Arthropoda</taxon>
        <taxon>Hexapoda</taxon>
        <taxon>Insecta</taxon>
        <taxon>Pterygota</taxon>
        <taxon>Neoptera</taxon>
        <taxon>Endopterygota</taxon>
        <taxon>Hymenoptera</taxon>
        <taxon>Apocrita</taxon>
        <taxon>Proctotrupomorpha</taxon>
        <taxon>Chalcidoidea</taxon>
        <taxon>Aphelinidae</taxon>
        <taxon>Aphelininae</taxon>
        <taxon>Eretmocerus</taxon>
    </lineage>
</organism>